<feature type="transmembrane region" description="Helical" evidence="2">
    <location>
        <begin position="116"/>
        <end position="135"/>
    </location>
</feature>
<reference evidence="4" key="1">
    <citation type="journal article" date="2015" name="Nature">
        <title>Complex archaea that bridge the gap between prokaryotes and eukaryotes.</title>
        <authorList>
            <person name="Spang A."/>
            <person name="Saw J.H."/>
            <person name="Jorgensen S.L."/>
            <person name="Zaremba-Niedzwiedzka K."/>
            <person name="Martijn J."/>
            <person name="Lind A.E."/>
            <person name="van Eijk R."/>
            <person name="Schleper C."/>
            <person name="Guy L."/>
            <person name="Ettema T.J."/>
        </authorList>
    </citation>
    <scope>NUCLEOTIDE SEQUENCE</scope>
</reference>
<keyword evidence="2" id="KW-0812">Transmembrane</keyword>
<protein>
    <recommendedName>
        <fullName evidence="3">Xaa-Pro dipeptidyl-peptidase C-terminal domain-containing protein</fullName>
    </recommendedName>
</protein>
<evidence type="ECO:0000256" key="2">
    <source>
        <dbReference type="SAM" id="Phobius"/>
    </source>
</evidence>
<dbReference type="SMART" id="SM00939">
    <property type="entry name" value="PepX_C"/>
    <property type="match status" value="1"/>
</dbReference>
<dbReference type="InterPro" id="IPR013736">
    <property type="entry name" value="Xaa-Pro_dipept_C"/>
</dbReference>
<dbReference type="Gene3D" id="2.60.120.260">
    <property type="entry name" value="Galactose-binding domain-like"/>
    <property type="match status" value="1"/>
</dbReference>
<name>A0A0F9U6C9_9ZZZZ</name>
<feature type="transmembrane region" description="Helical" evidence="2">
    <location>
        <begin position="23"/>
        <end position="44"/>
    </location>
</feature>
<dbReference type="NCBIfam" id="TIGR00976">
    <property type="entry name" value="CocE_NonD"/>
    <property type="match status" value="2"/>
</dbReference>
<keyword evidence="2" id="KW-0472">Membrane</keyword>
<dbReference type="GO" id="GO:0008239">
    <property type="term" value="F:dipeptidyl-peptidase activity"/>
    <property type="evidence" value="ECO:0007669"/>
    <property type="project" value="InterPro"/>
</dbReference>
<dbReference type="Pfam" id="PF02129">
    <property type="entry name" value="Peptidase_S15"/>
    <property type="match status" value="1"/>
</dbReference>
<dbReference type="SUPFAM" id="SSF53474">
    <property type="entry name" value="alpha/beta-Hydrolases"/>
    <property type="match status" value="1"/>
</dbReference>
<dbReference type="InterPro" id="IPR008979">
    <property type="entry name" value="Galactose-bd-like_sf"/>
</dbReference>
<accession>A0A0F9U6C9</accession>
<sequence length="748" mass="85300">MINWVIMVFFQLYTLGFLNLEQILITNLLLLLIFRGIYVITYYFNYYKDYNKELDKEIKLFSKNEKIYFSIKQVSIVLFGIIYFPITIFISFYSLLMSGNYLKQIGEYNRLRLITYFSKIINILAPLVGIVWFLFIEVDLYSLGAIGISLLAYLHYGLKTSNLTVSKLIDKYNKRRINKFPKIFQVVILISLIALPTTILSISAVYDPPEKKTYYVEMRDGVKLASDLYLAPGSFGLPKPVILIRTPYGKNGMETYRTFYSTQDYHLVIQDLRGTHDSERGGSFLLFTKSYQDGVDTIEWILDQSWSNGKIASSGPSALCLNQYYYAGMAPEGLVAQQLWFGTPEMFDHAIYQGSYHKSSVETWIESTAPDSFDYQINTIFKYSNPQNAVLYNSTSLSIPIGPTYSNISVAAIHVGGWYDHFLQGTIDGFIGYDDYGAVEAQGKQKLIMGPWTHVNLFDSTKQGELTYPKNSRGFDLAFSWEQSVFDYALLGKPTNWNDARVAYYLMGDVDDSSGNWNYWRYAYDWPLDHVDDKWYFTSTGGLINSILPSINKNFSYLYDPRNPVPNLGGQNQPFDITGPMDQRSVESRNDILIFETPTLTESIEVVGRIWGNLFVTSNCTDTDFTVKLTDVYPDGRSMLITDGSLTVRSRYNYTSNVFMSGNQKDVYELLIDLWTSAYVFAPGHKIRVAVSSLNYPRFAANPNTGAPLASNYLKYNIANNTLLVGPDYPSNIILPRLVNVSSTHTIY</sequence>
<dbReference type="AlphaFoldDB" id="A0A0F9U6C9"/>
<gene>
    <name evidence="4" type="ORF">LCGC14_0644870</name>
</gene>
<dbReference type="Gene3D" id="3.40.50.1820">
    <property type="entry name" value="alpha/beta hydrolase"/>
    <property type="match status" value="2"/>
</dbReference>
<keyword evidence="1" id="KW-0378">Hydrolase</keyword>
<feature type="domain" description="Xaa-Pro dipeptidyl-peptidase C-terminal" evidence="3">
    <location>
        <begin position="483"/>
        <end position="734"/>
    </location>
</feature>
<evidence type="ECO:0000256" key="1">
    <source>
        <dbReference type="ARBA" id="ARBA00022801"/>
    </source>
</evidence>
<feature type="transmembrane region" description="Helical" evidence="2">
    <location>
        <begin position="183"/>
        <end position="206"/>
    </location>
</feature>
<dbReference type="InterPro" id="IPR005674">
    <property type="entry name" value="CocE/Ser_esterase"/>
</dbReference>
<dbReference type="SUPFAM" id="SSF49785">
    <property type="entry name" value="Galactose-binding domain-like"/>
    <property type="match status" value="1"/>
</dbReference>
<dbReference type="EMBL" id="LAZR01001177">
    <property type="protein sequence ID" value="KKN49228.1"/>
    <property type="molecule type" value="Genomic_DNA"/>
</dbReference>
<dbReference type="InterPro" id="IPR029058">
    <property type="entry name" value="AB_hydrolase_fold"/>
</dbReference>
<feature type="transmembrane region" description="Helical" evidence="2">
    <location>
        <begin position="141"/>
        <end position="158"/>
    </location>
</feature>
<feature type="transmembrane region" description="Helical" evidence="2">
    <location>
        <begin position="74"/>
        <end position="96"/>
    </location>
</feature>
<dbReference type="InterPro" id="IPR000383">
    <property type="entry name" value="Xaa-Pro-like_dom"/>
</dbReference>
<evidence type="ECO:0000259" key="3">
    <source>
        <dbReference type="SMART" id="SM00939"/>
    </source>
</evidence>
<proteinExistence type="predicted"/>
<comment type="caution">
    <text evidence="4">The sequence shown here is derived from an EMBL/GenBank/DDBJ whole genome shotgun (WGS) entry which is preliminary data.</text>
</comment>
<evidence type="ECO:0000313" key="4">
    <source>
        <dbReference type="EMBL" id="KKN49228.1"/>
    </source>
</evidence>
<dbReference type="Pfam" id="PF08530">
    <property type="entry name" value="PepX_C"/>
    <property type="match status" value="1"/>
</dbReference>
<organism evidence="4">
    <name type="scientific">marine sediment metagenome</name>
    <dbReference type="NCBI Taxonomy" id="412755"/>
    <lineage>
        <taxon>unclassified sequences</taxon>
        <taxon>metagenomes</taxon>
        <taxon>ecological metagenomes</taxon>
    </lineage>
</organism>
<keyword evidence="2" id="KW-1133">Transmembrane helix</keyword>